<dbReference type="SUPFAM" id="SSF53167">
    <property type="entry name" value="Purine and uridine phosphorylases"/>
    <property type="match status" value="1"/>
</dbReference>
<feature type="repeat" description="ANK" evidence="3">
    <location>
        <begin position="1338"/>
        <end position="1370"/>
    </location>
</feature>
<dbReference type="GO" id="GO:0003824">
    <property type="term" value="F:catalytic activity"/>
    <property type="evidence" value="ECO:0007669"/>
    <property type="project" value="InterPro"/>
</dbReference>
<dbReference type="RefSeq" id="XP_024405841.1">
    <property type="nucleotide sequence ID" value="XM_024549377.1"/>
</dbReference>
<evidence type="ECO:0000259" key="4">
    <source>
        <dbReference type="PROSITE" id="PS50837"/>
    </source>
</evidence>
<dbReference type="Pfam" id="PF12796">
    <property type="entry name" value="Ank_2"/>
    <property type="match status" value="3"/>
</dbReference>
<dbReference type="GO" id="GO:0009116">
    <property type="term" value="P:nucleoside metabolic process"/>
    <property type="evidence" value="ECO:0007669"/>
    <property type="project" value="InterPro"/>
</dbReference>
<dbReference type="InterPro" id="IPR056884">
    <property type="entry name" value="NPHP3-like_N"/>
</dbReference>
<feature type="repeat" description="ANK" evidence="3">
    <location>
        <begin position="1272"/>
        <end position="1304"/>
    </location>
</feature>
<dbReference type="PROSITE" id="PS50088">
    <property type="entry name" value="ANK_REPEAT"/>
    <property type="match status" value="9"/>
</dbReference>
<feature type="repeat" description="ANK" evidence="3">
    <location>
        <begin position="1370"/>
        <end position="1402"/>
    </location>
</feature>
<feature type="repeat" description="ANK" evidence="3">
    <location>
        <begin position="1173"/>
        <end position="1205"/>
    </location>
</feature>
<dbReference type="SUPFAM" id="SSF52540">
    <property type="entry name" value="P-loop containing nucleoside triphosphate hydrolases"/>
    <property type="match status" value="1"/>
</dbReference>
<sequence length="1493" mass="168626">MNFDLVLARFSLGTSSTYIDSSRIAETMDELTPERLTNNSYTVGWICALDVELAASVAMLDYEHPKLSQVQGDTNTYVLGQIDQHNIVLTCLPSGTTGTNAAANAATNMLRSFPSIRFCLMVGIGGGAPSVSSDDPCGDIRLGDVVISCPSANSGGVLQYDFGKTMSEGKFIQTGVLNKTSIVLSSSVSTLRARHRIEESRIPQYIARMLKSNRKMQREFSHPGLEHDQLFRADYEHPNGAPTCHSCDIEVLLLRKSRGNTNAIIHYGLIGSANQVMRHGATRDKLRDEKNIICFEMEAAGLMDVFPCLVIRGICDYADSHKNKNWQPYAAVTAAACAKEVLLATPASEVPIKTFFTGEAIYNMLQATLDKVKWDQLLELLPLRDEAHHEYLETPENYYNPVFYWALRNIDFKQWRLNQGPRVLCITGHPSARILDQISFYVVDREKAAGNSALLLFCSSIIAGTSITTFFLMLLLELVHCSPEEQRTSITRLFFSKLLETLDVGIEDWEEEKFNEETFLKYMKNILKNATTWNVFSSLKTAFGIERQRRLLIVISNLDAFESVNEPDGYVLPLIKDLQQQNANIKILLTSSERFDTTQYYKGFMHIEHNKERQECLRSLQFDNTRYDKITKEHEGSFGWIWSHDEYKTWSASDTSRLLYIQGKPGSGKSTLMKYFNQNLLLKEPAAQRSIVARFFYSFRDGELQRSHYNMLLSILYEILYQDEGFFYHHCQAEYRAHRHSEPHFKWSYDSLKRTLKSLQDYRTNKRYYLTIDAIDESEEKDRREILGLLFDLCSETKHSVVKIFMASRPVAQLEARRGQFHNFINLDDETRFDIYNYAQSQLHSLNSTNLLSQATAYMLQNAQGVFLWVKLISEQLIEAHEEGYSEEEVFELLKRLPTELEDFYCLMLEKMKHNKSSLSHAAKIFRFILFARRPLTVDEVLHVIGISNSVDSNTTFIPSDVSFERFIPSSERIILSSGGNFLEIKMQNGNKIVQFMHQTVREFFLNPHGPVANSEFWVSDKYAHINIAVTCIQYLSVCVTNTSLAEEFPDVNNWDTTHYRDYCHYLNRRPLAAYALGYIGSHVEICEPSSNIEYATSQLIEHLTEVTAGAYLLESWACSGLRQGFLSTRNTQGAVAMAFKCEILRYSSIHGLRIATELALLAETVTDFQDKDGRTPLSLAAGSGHEAIVKLLLDKGAKVDSNDNNGLTPLSWAAINGHRNIVIWLSEHGASTDQSDNHGRSPLSWAADQNHLDIVKCLVEKGAYINRGDRFGRSPLFLASKHGHLAIVEFLFNNGAIIEHVDKLNITPFSFAAEKGHLAIVKFLARKGAVTDRRNQFGRTPLSLAAEHGHSAIVKYLVEQAVSMETRDNSKSPLSWAAARGHLAIVKFLTEKGANIENTDWFGLTPLSWAATYGHLAVVRLLIEKGACINTRDASHKTPLFLAVEHNHLDVIKFLAGKGAATEIGDDSGRTPVSVAVENSRLDIVKFLAELC</sequence>
<evidence type="ECO:0000313" key="6">
    <source>
        <dbReference type="Proteomes" id="UP000054821"/>
    </source>
</evidence>
<dbReference type="SUPFAM" id="SSF48403">
    <property type="entry name" value="Ankyrin repeat"/>
    <property type="match status" value="1"/>
</dbReference>
<organism evidence="5 6">
    <name type="scientific">Trichoderma gamsii</name>
    <dbReference type="NCBI Taxonomy" id="398673"/>
    <lineage>
        <taxon>Eukaryota</taxon>
        <taxon>Fungi</taxon>
        <taxon>Dikarya</taxon>
        <taxon>Ascomycota</taxon>
        <taxon>Pezizomycotina</taxon>
        <taxon>Sordariomycetes</taxon>
        <taxon>Hypocreomycetidae</taxon>
        <taxon>Hypocreales</taxon>
        <taxon>Hypocreaceae</taxon>
        <taxon>Trichoderma</taxon>
    </lineage>
</organism>
<evidence type="ECO:0000313" key="5">
    <source>
        <dbReference type="EMBL" id="PON26759.1"/>
    </source>
</evidence>
<gene>
    <name evidence="5" type="ORF">TGAM01_v204260</name>
</gene>
<comment type="caution">
    <text evidence="5">The sequence shown here is derived from an EMBL/GenBank/DDBJ whole genome shotgun (WGS) entry which is preliminary data.</text>
</comment>
<dbReference type="STRING" id="398673.A0A2P4ZR36"/>
<dbReference type="Gene3D" id="1.25.40.20">
    <property type="entry name" value="Ankyrin repeat-containing domain"/>
    <property type="match status" value="2"/>
</dbReference>
<feature type="domain" description="NACHT" evidence="4">
    <location>
        <begin position="657"/>
        <end position="810"/>
    </location>
</feature>
<accession>A0A2P4ZR36</accession>
<dbReference type="InterPro" id="IPR027417">
    <property type="entry name" value="P-loop_NTPase"/>
</dbReference>
<dbReference type="PANTHER" id="PTHR24198:SF194">
    <property type="entry name" value="INVERSIN-A"/>
    <property type="match status" value="1"/>
</dbReference>
<dbReference type="PANTHER" id="PTHR24198">
    <property type="entry name" value="ANKYRIN REPEAT AND PROTEIN KINASE DOMAIN-CONTAINING PROTEIN"/>
    <property type="match status" value="1"/>
</dbReference>
<feature type="repeat" description="ANK" evidence="3">
    <location>
        <begin position="1239"/>
        <end position="1271"/>
    </location>
</feature>
<dbReference type="Pfam" id="PF24883">
    <property type="entry name" value="NPHP3_N"/>
    <property type="match status" value="1"/>
</dbReference>
<feature type="repeat" description="ANK" evidence="3">
    <location>
        <begin position="1206"/>
        <end position="1238"/>
    </location>
</feature>
<protein>
    <submittedName>
        <fullName evidence="5">Kinesin</fullName>
    </submittedName>
</protein>
<dbReference type="InterPro" id="IPR002110">
    <property type="entry name" value="Ankyrin_rpt"/>
</dbReference>
<dbReference type="Proteomes" id="UP000054821">
    <property type="component" value="Unassembled WGS sequence"/>
</dbReference>
<dbReference type="PROSITE" id="PS50297">
    <property type="entry name" value="ANK_REP_REGION"/>
    <property type="match status" value="8"/>
</dbReference>
<dbReference type="PRINTS" id="PR01415">
    <property type="entry name" value="ANKYRIN"/>
</dbReference>
<dbReference type="InterPro" id="IPR007111">
    <property type="entry name" value="NACHT_NTPase"/>
</dbReference>
<dbReference type="GeneID" id="29988636"/>
<dbReference type="InterPro" id="IPR035994">
    <property type="entry name" value="Nucleoside_phosphorylase_sf"/>
</dbReference>
<dbReference type="EMBL" id="JPDN02000012">
    <property type="protein sequence ID" value="PON26759.1"/>
    <property type="molecule type" value="Genomic_DNA"/>
</dbReference>
<evidence type="ECO:0000256" key="2">
    <source>
        <dbReference type="ARBA" id="ARBA00023043"/>
    </source>
</evidence>
<keyword evidence="6" id="KW-1185">Reference proteome</keyword>
<dbReference type="Gene3D" id="3.40.50.1580">
    <property type="entry name" value="Nucleoside phosphorylase domain"/>
    <property type="match status" value="1"/>
</dbReference>
<reference evidence="5 6" key="1">
    <citation type="journal article" date="2016" name="Genome Announc.">
        <title>Draft Whole-Genome Sequence of Trichoderma gamsii T6085, a Promising Biocontrol Agent of Fusarium Head Blight on Wheat.</title>
        <authorList>
            <person name="Baroncelli R."/>
            <person name="Zapparata A."/>
            <person name="Piaggeschi G."/>
            <person name="Sarrocco S."/>
            <person name="Vannacci G."/>
        </authorList>
    </citation>
    <scope>NUCLEOTIDE SEQUENCE [LARGE SCALE GENOMIC DNA]</scope>
    <source>
        <strain evidence="5 6">T6085</strain>
    </source>
</reference>
<dbReference type="Pfam" id="PF13637">
    <property type="entry name" value="Ank_4"/>
    <property type="match status" value="2"/>
</dbReference>
<keyword evidence="2 3" id="KW-0040">ANK repeat</keyword>
<dbReference type="PROSITE" id="PS50837">
    <property type="entry name" value="NACHT"/>
    <property type="match status" value="1"/>
</dbReference>
<evidence type="ECO:0000256" key="1">
    <source>
        <dbReference type="ARBA" id="ARBA00022737"/>
    </source>
</evidence>
<proteinExistence type="predicted"/>
<name>A0A2P4ZR36_9HYPO</name>
<dbReference type="SMART" id="SM00248">
    <property type="entry name" value="ANK"/>
    <property type="match status" value="10"/>
</dbReference>
<dbReference type="InterPro" id="IPR036770">
    <property type="entry name" value="Ankyrin_rpt-contain_sf"/>
</dbReference>
<feature type="repeat" description="ANK" evidence="3">
    <location>
        <begin position="1436"/>
        <end position="1468"/>
    </location>
</feature>
<feature type="repeat" description="ANK" evidence="3">
    <location>
        <begin position="1305"/>
        <end position="1337"/>
    </location>
</feature>
<evidence type="ECO:0000256" key="3">
    <source>
        <dbReference type="PROSITE-ProRule" id="PRU00023"/>
    </source>
</evidence>
<dbReference type="Gene3D" id="3.40.50.300">
    <property type="entry name" value="P-loop containing nucleotide triphosphate hydrolases"/>
    <property type="match status" value="1"/>
</dbReference>
<feature type="repeat" description="ANK" evidence="3">
    <location>
        <begin position="1403"/>
        <end position="1435"/>
    </location>
</feature>
<keyword evidence="1" id="KW-0677">Repeat</keyword>